<dbReference type="Gene3D" id="1.25.40.10">
    <property type="entry name" value="Tetratricopeptide repeat domain"/>
    <property type="match status" value="1"/>
</dbReference>
<dbReference type="SUPFAM" id="SSF48452">
    <property type="entry name" value="TPR-like"/>
    <property type="match status" value="1"/>
</dbReference>
<gene>
    <name evidence="1" type="ORF">OG549_23220</name>
</gene>
<sequence length="460" mass="49259">MAARPLVARQPNERLQALIQEAGCSNAGLARRVNMVGAERGLDLRYDKTSVARWLRGQQPRGRAPGIIAEALGRKLGRTVTIDEIGMANGKNLASGVGLQFSPTVLGAIEQVCELWRSDVGRRDFLSGSTVAASALVEPSRDWLITGADAQVARSAGQRVGAADVEAVKAMTDALVQLDHRFGAGHVRPVVVHYLNSVVSGLLAGSYRESVGRQLFASVARLTELAGYMAVDTGQPGLAQRYYIQALRLAQAADDRGYGGYVLAASMSHLAAQLGNPREIAQLARAAQEGARGRVTPRAEAMFYAAEARGHALLGDARTCQAVAGRALSALDAADPESGDDPSWIAHFDQAYLADELAHCHRDLGQPEAAARRAEESLAGHPESRARRRAIGLILLATAQVQKREVEEACATGTRAVELLSTLRSNRGADYLEDFQVRLEPYGDEPAVREFGERLEVQAA</sequence>
<reference evidence="1" key="1">
    <citation type="submission" date="2022-10" db="EMBL/GenBank/DDBJ databases">
        <title>The complete genomes of actinobacterial strains from the NBC collection.</title>
        <authorList>
            <person name="Joergensen T.S."/>
            <person name="Alvarez Arevalo M."/>
            <person name="Sterndorff E.B."/>
            <person name="Faurdal D."/>
            <person name="Vuksanovic O."/>
            <person name="Mourched A.-S."/>
            <person name="Charusanti P."/>
            <person name="Shaw S."/>
            <person name="Blin K."/>
            <person name="Weber T."/>
        </authorList>
    </citation>
    <scope>NUCLEOTIDE SEQUENCE</scope>
    <source>
        <strain evidence="1">NBC_00003</strain>
    </source>
</reference>
<dbReference type="InterPro" id="IPR011990">
    <property type="entry name" value="TPR-like_helical_dom_sf"/>
</dbReference>
<name>A0AAU2V784_9ACTN</name>
<accession>A0AAU2V784</accession>
<organism evidence="1">
    <name type="scientific">Streptomyces sp. NBC_00003</name>
    <dbReference type="NCBI Taxonomy" id="2903608"/>
    <lineage>
        <taxon>Bacteria</taxon>
        <taxon>Bacillati</taxon>
        <taxon>Actinomycetota</taxon>
        <taxon>Actinomycetes</taxon>
        <taxon>Kitasatosporales</taxon>
        <taxon>Streptomycetaceae</taxon>
        <taxon>Streptomyces</taxon>
    </lineage>
</organism>
<dbReference type="AlphaFoldDB" id="A0AAU2V784"/>
<evidence type="ECO:0000313" key="1">
    <source>
        <dbReference type="EMBL" id="WTW63328.1"/>
    </source>
</evidence>
<protein>
    <submittedName>
        <fullName evidence="1">Transcriptional regulator</fullName>
    </submittedName>
</protein>
<proteinExistence type="predicted"/>
<dbReference type="EMBL" id="CP108318">
    <property type="protein sequence ID" value="WTW63328.1"/>
    <property type="molecule type" value="Genomic_DNA"/>
</dbReference>